<dbReference type="EMBL" id="CVRI01000067">
    <property type="protein sequence ID" value="CRL06549.1"/>
    <property type="molecule type" value="Genomic_DNA"/>
</dbReference>
<proteinExistence type="predicted"/>
<reference evidence="1 2" key="1">
    <citation type="submission" date="2015-04" db="EMBL/GenBank/DDBJ databases">
        <authorList>
            <person name="Syromyatnikov M.Y."/>
            <person name="Popov V.N."/>
        </authorList>
    </citation>
    <scope>NUCLEOTIDE SEQUENCE [LARGE SCALE GENOMIC DNA]</scope>
</reference>
<accession>A0A1J1J280</accession>
<gene>
    <name evidence="1" type="ORF">CLUMA_CG019710</name>
</gene>
<keyword evidence="2" id="KW-1185">Reference proteome</keyword>
<dbReference type="Proteomes" id="UP000183832">
    <property type="component" value="Unassembled WGS sequence"/>
</dbReference>
<evidence type="ECO:0000313" key="1">
    <source>
        <dbReference type="EMBL" id="CRL06549.1"/>
    </source>
</evidence>
<name>A0A1J1J280_9DIPT</name>
<evidence type="ECO:0000313" key="2">
    <source>
        <dbReference type="Proteomes" id="UP000183832"/>
    </source>
</evidence>
<protein>
    <submittedName>
        <fullName evidence="1">CLUMA_CG019710, isoform A</fullName>
    </submittedName>
</protein>
<sequence length="87" mass="10440">MPLEVMQPNFHHFIRIEKICSIQGYYMFSSIIPFDFSTAKQRYVNDKNMLLISMYAKEKARYLRYELLMLSFPTVCYVYDDDDDDDG</sequence>
<dbReference type="AlphaFoldDB" id="A0A1J1J280"/>
<organism evidence="1 2">
    <name type="scientific">Clunio marinus</name>
    <dbReference type="NCBI Taxonomy" id="568069"/>
    <lineage>
        <taxon>Eukaryota</taxon>
        <taxon>Metazoa</taxon>
        <taxon>Ecdysozoa</taxon>
        <taxon>Arthropoda</taxon>
        <taxon>Hexapoda</taxon>
        <taxon>Insecta</taxon>
        <taxon>Pterygota</taxon>
        <taxon>Neoptera</taxon>
        <taxon>Endopterygota</taxon>
        <taxon>Diptera</taxon>
        <taxon>Nematocera</taxon>
        <taxon>Chironomoidea</taxon>
        <taxon>Chironomidae</taxon>
        <taxon>Clunio</taxon>
    </lineage>
</organism>